<dbReference type="SUPFAM" id="SSF53474">
    <property type="entry name" value="alpha/beta-Hydrolases"/>
    <property type="match status" value="1"/>
</dbReference>
<evidence type="ECO:0000313" key="3">
    <source>
        <dbReference type="Proteomes" id="UP001597244"/>
    </source>
</evidence>
<dbReference type="EMBL" id="JBHTOF010000020">
    <property type="protein sequence ID" value="MFD1464889.1"/>
    <property type="molecule type" value="Genomic_DNA"/>
</dbReference>
<evidence type="ECO:0000259" key="1">
    <source>
        <dbReference type="Pfam" id="PF02230"/>
    </source>
</evidence>
<dbReference type="Proteomes" id="UP001597244">
    <property type="component" value="Unassembled WGS sequence"/>
</dbReference>
<dbReference type="InterPro" id="IPR029058">
    <property type="entry name" value="AB_hydrolase_fold"/>
</dbReference>
<gene>
    <name evidence="2" type="ORF">ACFQ4L_02120</name>
</gene>
<evidence type="ECO:0000313" key="2">
    <source>
        <dbReference type="EMBL" id="MFD1464889.1"/>
    </source>
</evidence>
<name>A0ABW4DJW0_9LACO</name>
<comment type="caution">
    <text evidence="2">The sequence shown here is derived from an EMBL/GenBank/DDBJ whole genome shotgun (WGS) entry which is preliminary data.</text>
</comment>
<feature type="domain" description="Phospholipase/carboxylesterase/thioesterase" evidence="1">
    <location>
        <begin position="85"/>
        <end position="201"/>
    </location>
</feature>
<dbReference type="Pfam" id="PF02230">
    <property type="entry name" value="Abhydrolase_2"/>
    <property type="match status" value="1"/>
</dbReference>
<dbReference type="InterPro" id="IPR003140">
    <property type="entry name" value="PLipase/COase/thioEstase"/>
</dbReference>
<sequence>MATQEAHVFYKPGKNDAPPILMLHGTGGDEQDLSGLATFIAPDSAQLGIRGRLLENGQTRYFAHTATGGFDLDSLEHETDWLLATVDHYAQQYQLDPAQMIVLGYSNGANVAAYAWLEKQPQFKKGILFHPMLLKTPAKAQALKAVQIWSSHGTNDPIVSQANFESLVGHLQNAQAEVTVFNHEQSHNINQDELNSAKNWFAQQLH</sequence>
<proteinExistence type="predicted"/>
<keyword evidence="2" id="KW-0378">Hydrolase</keyword>
<reference evidence="3" key="1">
    <citation type="journal article" date="2019" name="Int. J. Syst. Evol. Microbiol.">
        <title>The Global Catalogue of Microorganisms (GCM) 10K type strain sequencing project: providing services to taxonomists for standard genome sequencing and annotation.</title>
        <authorList>
            <consortium name="The Broad Institute Genomics Platform"/>
            <consortium name="The Broad Institute Genome Sequencing Center for Infectious Disease"/>
            <person name="Wu L."/>
            <person name="Ma J."/>
        </authorList>
    </citation>
    <scope>NUCLEOTIDE SEQUENCE [LARGE SCALE GENOMIC DNA]</scope>
    <source>
        <strain evidence="3">CCM 8951</strain>
    </source>
</reference>
<keyword evidence="3" id="KW-1185">Reference proteome</keyword>
<protein>
    <submittedName>
        <fullName evidence="2">Alpha/beta hydrolase</fullName>
    </submittedName>
</protein>
<accession>A0ABW4DJW0</accession>
<organism evidence="2 3">
    <name type="scientific">Lapidilactobacillus mulanensis</name>
    <dbReference type="NCBI Taxonomy" id="2485999"/>
    <lineage>
        <taxon>Bacteria</taxon>
        <taxon>Bacillati</taxon>
        <taxon>Bacillota</taxon>
        <taxon>Bacilli</taxon>
        <taxon>Lactobacillales</taxon>
        <taxon>Lactobacillaceae</taxon>
        <taxon>Lapidilactobacillus</taxon>
    </lineage>
</organism>
<dbReference type="GO" id="GO:0016787">
    <property type="term" value="F:hydrolase activity"/>
    <property type="evidence" value="ECO:0007669"/>
    <property type="project" value="UniProtKB-KW"/>
</dbReference>
<dbReference type="RefSeq" id="WP_125576110.1">
    <property type="nucleotide sequence ID" value="NZ_JBHTOF010000020.1"/>
</dbReference>
<dbReference type="Gene3D" id="3.40.50.1820">
    <property type="entry name" value="alpha/beta hydrolase"/>
    <property type="match status" value="1"/>
</dbReference>